<evidence type="ECO:0000313" key="2">
    <source>
        <dbReference type="EnsemblPlants" id="AUR62039304-RA:cds"/>
    </source>
</evidence>
<proteinExistence type="predicted"/>
<accession>A0A803N2F1</accession>
<dbReference type="InterPro" id="IPR013918">
    <property type="entry name" value="Nucleotide_exch_fac_Fes1"/>
</dbReference>
<dbReference type="PANTHER" id="PTHR19316:SF32">
    <property type="entry name" value="ARM REPEAT SUPERFAMILY PROTEIN"/>
    <property type="match status" value="1"/>
</dbReference>
<dbReference type="GO" id="GO:0000774">
    <property type="term" value="F:adenyl-nucleotide exchange factor activity"/>
    <property type="evidence" value="ECO:0007669"/>
    <property type="project" value="TreeGrafter"/>
</dbReference>
<reference evidence="2" key="2">
    <citation type="submission" date="2021-03" db="UniProtKB">
        <authorList>
            <consortium name="EnsemblPlants"/>
        </authorList>
    </citation>
    <scope>IDENTIFICATION</scope>
</reference>
<dbReference type="GO" id="GO:0005783">
    <property type="term" value="C:endoplasmic reticulum"/>
    <property type="evidence" value="ECO:0007669"/>
    <property type="project" value="TreeGrafter"/>
</dbReference>
<dbReference type="SUPFAM" id="SSF48371">
    <property type="entry name" value="ARM repeat"/>
    <property type="match status" value="1"/>
</dbReference>
<organism evidence="2 3">
    <name type="scientific">Chenopodium quinoa</name>
    <name type="common">Quinoa</name>
    <dbReference type="NCBI Taxonomy" id="63459"/>
    <lineage>
        <taxon>Eukaryota</taxon>
        <taxon>Viridiplantae</taxon>
        <taxon>Streptophyta</taxon>
        <taxon>Embryophyta</taxon>
        <taxon>Tracheophyta</taxon>
        <taxon>Spermatophyta</taxon>
        <taxon>Magnoliopsida</taxon>
        <taxon>eudicotyledons</taxon>
        <taxon>Gunneridae</taxon>
        <taxon>Pentapetalae</taxon>
        <taxon>Caryophyllales</taxon>
        <taxon>Chenopodiaceae</taxon>
        <taxon>Chenopodioideae</taxon>
        <taxon>Atripliceae</taxon>
        <taxon>Chenopodium</taxon>
    </lineage>
</organism>
<dbReference type="Pfam" id="PF08609">
    <property type="entry name" value="Fes1"/>
    <property type="match status" value="1"/>
</dbReference>
<feature type="domain" description="Nucleotide exchange factor Fes1" evidence="1">
    <location>
        <begin position="1"/>
        <end position="44"/>
    </location>
</feature>
<dbReference type="InterPro" id="IPR011989">
    <property type="entry name" value="ARM-like"/>
</dbReference>
<dbReference type="Gene3D" id="1.25.10.10">
    <property type="entry name" value="Leucine-rich Repeat Variant"/>
    <property type="match status" value="1"/>
</dbReference>
<dbReference type="InterPro" id="IPR050693">
    <property type="entry name" value="Hsp70_NEF-Inhibitors"/>
</dbReference>
<protein>
    <recommendedName>
        <fullName evidence="1">Nucleotide exchange factor Fes1 domain-containing protein</fullName>
    </recommendedName>
</protein>
<keyword evidence="3" id="KW-1185">Reference proteome</keyword>
<sequence length="86" mass="9578">MPSDAELMKIAIDDLNNSSLFLEDRLRALEELLTLVEPIDNANDVRKLAAWILGKACQNNPVVQKQVLDFGILAKLLEMVKSDAVE</sequence>
<dbReference type="Proteomes" id="UP000596660">
    <property type="component" value="Unplaced"/>
</dbReference>
<name>A0A803N2F1_CHEQI</name>
<reference evidence="2" key="1">
    <citation type="journal article" date="2017" name="Nature">
        <title>The genome of Chenopodium quinoa.</title>
        <authorList>
            <person name="Jarvis D.E."/>
            <person name="Ho Y.S."/>
            <person name="Lightfoot D.J."/>
            <person name="Schmoeckel S.M."/>
            <person name="Li B."/>
            <person name="Borm T.J.A."/>
            <person name="Ohyanagi H."/>
            <person name="Mineta K."/>
            <person name="Michell C.T."/>
            <person name="Saber N."/>
            <person name="Kharbatia N.M."/>
            <person name="Rupper R.R."/>
            <person name="Sharp A.R."/>
            <person name="Dally N."/>
            <person name="Boughton B.A."/>
            <person name="Woo Y.H."/>
            <person name="Gao G."/>
            <person name="Schijlen E.G.W.M."/>
            <person name="Guo X."/>
            <person name="Momin A.A."/>
            <person name="Negrao S."/>
            <person name="Al-Babili S."/>
            <person name="Gehring C."/>
            <person name="Roessner U."/>
            <person name="Jung C."/>
            <person name="Murphy K."/>
            <person name="Arold S.T."/>
            <person name="Gojobori T."/>
            <person name="van der Linden C.G."/>
            <person name="van Loo E.N."/>
            <person name="Jellen E.N."/>
            <person name="Maughan P.J."/>
            <person name="Tester M."/>
        </authorList>
    </citation>
    <scope>NUCLEOTIDE SEQUENCE [LARGE SCALE GENOMIC DNA]</scope>
    <source>
        <strain evidence="2">cv. PI 614886</strain>
    </source>
</reference>
<dbReference type="InterPro" id="IPR016024">
    <property type="entry name" value="ARM-type_fold"/>
</dbReference>
<dbReference type="AlphaFoldDB" id="A0A803N2F1"/>
<evidence type="ECO:0000259" key="1">
    <source>
        <dbReference type="Pfam" id="PF08609"/>
    </source>
</evidence>
<dbReference type="Gramene" id="AUR62039304-RA">
    <property type="protein sequence ID" value="AUR62039304-RA:cds"/>
    <property type="gene ID" value="AUR62039304"/>
</dbReference>
<dbReference type="PANTHER" id="PTHR19316">
    <property type="entry name" value="PROTEIN FOLDING REGULATOR"/>
    <property type="match status" value="1"/>
</dbReference>
<dbReference type="EnsemblPlants" id="AUR62039304-RA">
    <property type="protein sequence ID" value="AUR62039304-RA:cds"/>
    <property type="gene ID" value="AUR62039304"/>
</dbReference>
<evidence type="ECO:0000313" key="3">
    <source>
        <dbReference type="Proteomes" id="UP000596660"/>
    </source>
</evidence>